<dbReference type="Pfam" id="PF13490">
    <property type="entry name" value="zf-HC2"/>
    <property type="match status" value="1"/>
</dbReference>
<dbReference type="InterPro" id="IPR041916">
    <property type="entry name" value="Anti_sigma_zinc_sf"/>
</dbReference>
<keyword evidence="1" id="KW-0805">Transcription regulation</keyword>
<accession>A0A7M1SW53</accession>
<dbReference type="RefSeq" id="WP_193498419.1">
    <property type="nucleotide sequence ID" value="NZ_CP063169.1"/>
</dbReference>
<gene>
    <name evidence="4" type="ORF">IM660_05695</name>
</gene>
<dbReference type="EMBL" id="CP063169">
    <property type="protein sequence ID" value="QOR71765.1"/>
    <property type="molecule type" value="Genomic_DNA"/>
</dbReference>
<evidence type="ECO:0000256" key="1">
    <source>
        <dbReference type="ARBA" id="ARBA00023015"/>
    </source>
</evidence>
<keyword evidence="5" id="KW-1185">Reference proteome</keyword>
<dbReference type="Proteomes" id="UP000593758">
    <property type="component" value="Chromosome"/>
</dbReference>
<dbReference type="AlphaFoldDB" id="A0A7M1SW53"/>
<protein>
    <submittedName>
        <fullName evidence="4">Zf-HC2 domain-containing protein</fullName>
    </submittedName>
</protein>
<name>A0A7M1SW53_9MICO</name>
<proteinExistence type="predicted"/>
<evidence type="ECO:0000313" key="5">
    <source>
        <dbReference type="Proteomes" id="UP000593758"/>
    </source>
</evidence>
<evidence type="ECO:0000256" key="2">
    <source>
        <dbReference type="ARBA" id="ARBA00023163"/>
    </source>
</evidence>
<organism evidence="4 5">
    <name type="scientific">Ruania alkalisoli</name>
    <dbReference type="NCBI Taxonomy" id="2779775"/>
    <lineage>
        <taxon>Bacteria</taxon>
        <taxon>Bacillati</taxon>
        <taxon>Actinomycetota</taxon>
        <taxon>Actinomycetes</taxon>
        <taxon>Micrococcales</taxon>
        <taxon>Ruaniaceae</taxon>
        <taxon>Ruania</taxon>
    </lineage>
</organism>
<dbReference type="KEGG" id="halt:IM660_05695"/>
<keyword evidence="2" id="KW-0804">Transcription</keyword>
<sequence length="297" mass="30239">MSHLGPLVSPFVDGQLTPTRAARAQQHLSDCAACRAQVEAERTCRDTARSAQAIPASPDLTERLLALSIPGSTSGRFAGPGEVERAVRSTRLRVLSGAVASVGVFVVALFVLGGQQRSVDDLTAMVPQLKDPAVLAGSQVSSAVGSSGAAGISAPGREQLSGTVLDWMAAAGWSAPDRLPTGMRVENIAVFDDPDAGAPVLQLDIAGDAGVVHVTEQHGVLDPAMTAALEPVIIGGHEVFHVAGDWWVAQCGGSVVAVSSGEDPTAAHALIAELGDGESPGVVDRLTNGLQVLLAGS</sequence>
<evidence type="ECO:0000259" key="3">
    <source>
        <dbReference type="Pfam" id="PF13490"/>
    </source>
</evidence>
<evidence type="ECO:0000313" key="4">
    <source>
        <dbReference type="EMBL" id="QOR71765.1"/>
    </source>
</evidence>
<dbReference type="InterPro" id="IPR027383">
    <property type="entry name" value="Znf_put"/>
</dbReference>
<reference evidence="4 5" key="1">
    <citation type="submission" date="2020-10" db="EMBL/GenBank/DDBJ databases">
        <title>Haloactinobacterium sp. RN3S43, a bacterium isolated from saline soil.</title>
        <authorList>
            <person name="Sun J.-Q."/>
        </authorList>
    </citation>
    <scope>NUCLEOTIDE SEQUENCE [LARGE SCALE GENOMIC DNA]</scope>
    <source>
        <strain evidence="4 5">RN3S43</strain>
    </source>
</reference>
<feature type="domain" description="Putative zinc-finger" evidence="3">
    <location>
        <begin position="7"/>
        <end position="35"/>
    </location>
</feature>
<dbReference type="Gene3D" id="1.10.10.1320">
    <property type="entry name" value="Anti-sigma factor, zinc-finger domain"/>
    <property type="match status" value="1"/>
</dbReference>